<dbReference type="SUPFAM" id="SSF89796">
    <property type="entry name" value="CoA-transferase family III (CaiB/BaiF)"/>
    <property type="match status" value="2"/>
</dbReference>
<evidence type="ECO:0000256" key="1">
    <source>
        <dbReference type="ARBA" id="ARBA00022679"/>
    </source>
</evidence>
<dbReference type="GO" id="GO:0016740">
    <property type="term" value="F:transferase activity"/>
    <property type="evidence" value="ECO:0007669"/>
    <property type="project" value="UniProtKB-KW"/>
</dbReference>
<accession>A0ABQ3G2B7</accession>
<keyword evidence="1 2" id="KW-0808">Transferase</keyword>
<dbReference type="InterPro" id="IPR050483">
    <property type="entry name" value="CoA-transferase_III_domain"/>
</dbReference>
<sequence>MARAPDAAQLALRGLRVLEIGTGPALAYTGKLFADFGAEVVKVEAPGGDAWERMPPLLGESEPRSALWAWLHTNKRSVAADPVADAGWLERLAQTCDVVLDARALDAGLSVLERPIAGAAPPAVEIVFTWFGEDGPYSAYTGSEAVCRALSGAVFNSGPVEGPPHMPHELQTGIAAGLMAFSAAVAAWMGRAHGSRRYVLSVHEAVFHTVEMEAGMVQDGRHAPRLGVNRFCGTHPTGIYATAEGWIGIFTHTLPQWVALCEAIGRPELAHDPRYANGAERMARADEIDAMLRDALRTRTAQQWFADLGARKHPTVLVPTMAELLAQDVHRQRHAFVPVTAGAARCEGPIVPLRLGAAGPLRGGAAPARGADNAHYRGAGLLHLPVRASGTAHGLPLQGTTIVDLTMGWAGPLAARTAADLGAEVVKVESTVYPDWWRGANFTEEFYRERLYEKNANFNLMNRNKRGITLDLARPEGRQLLLQLVAQADAVVENYSAEVLPKLGLDDAALRKVNPRLVMVSMPAFGLGNAWSDTRAYGGTLEQASGLPLHTGHPDGPPAMTSYAYGDPVGGLNAGAALLLALCVQRDTGQGMLLNLSQVEAMLPMAAPFVLEQSVHGAVAQRQGNRHPLHAPHGCWRCAGPDDWLVASVRTDAQWQALCGVLGRPDLAADAGLLQAPGRRAQQDRLDAAVAAWAATRSADTAMQELQQAGVSAGVVRSIPRLMDDPHLRARGFWQRLERAHVGHYLSGSTPLRQDGRPLPIRQVAPTLGEHTAQVLGERLGLTPAQLAALEQRAITGRSARPKTGRTAA</sequence>
<evidence type="ECO:0000313" key="2">
    <source>
        <dbReference type="EMBL" id="GHC83390.1"/>
    </source>
</evidence>
<organism evidence="2 3">
    <name type="scientific">Pseudorhodoferax aquiterrae</name>
    <dbReference type="NCBI Taxonomy" id="747304"/>
    <lineage>
        <taxon>Bacteria</taxon>
        <taxon>Pseudomonadati</taxon>
        <taxon>Pseudomonadota</taxon>
        <taxon>Betaproteobacteria</taxon>
        <taxon>Burkholderiales</taxon>
        <taxon>Comamonadaceae</taxon>
    </lineage>
</organism>
<dbReference type="InterPro" id="IPR023606">
    <property type="entry name" value="CoA-Trfase_III_dom_1_sf"/>
</dbReference>
<dbReference type="InterPro" id="IPR044855">
    <property type="entry name" value="CoA-Trfase_III_dom3_sf"/>
</dbReference>
<comment type="caution">
    <text evidence="2">The sequence shown here is derived from an EMBL/GenBank/DDBJ whole genome shotgun (WGS) entry which is preliminary data.</text>
</comment>
<dbReference type="Pfam" id="PF02515">
    <property type="entry name" value="CoA_transf_3"/>
    <property type="match status" value="2"/>
</dbReference>
<evidence type="ECO:0000313" key="3">
    <source>
        <dbReference type="Proteomes" id="UP000626210"/>
    </source>
</evidence>
<keyword evidence="3" id="KW-1185">Reference proteome</keyword>
<dbReference type="PANTHER" id="PTHR48207:SF3">
    <property type="entry name" value="SUCCINATE--HYDROXYMETHYLGLUTARATE COA-TRANSFERASE"/>
    <property type="match status" value="1"/>
</dbReference>
<dbReference type="EMBL" id="BMYK01000007">
    <property type="protein sequence ID" value="GHC83390.1"/>
    <property type="molecule type" value="Genomic_DNA"/>
</dbReference>
<name>A0ABQ3G2B7_9BURK</name>
<dbReference type="Gene3D" id="3.40.50.10540">
    <property type="entry name" value="Crotonobetainyl-coa:carnitine coa-transferase, domain 1"/>
    <property type="match status" value="2"/>
</dbReference>
<dbReference type="InterPro" id="IPR003673">
    <property type="entry name" value="CoA-Trfase_fam_III"/>
</dbReference>
<gene>
    <name evidence="2" type="ORF">GCM10007320_27010</name>
</gene>
<dbReference type="RefSeq" id="WP_189687474.1">
    <property type="nucleotide sequence ID" value="NZ_BMYK01000007.1"/>
</dbReference>
<dbReference type="PANTHER" id="PTHR48207">
    <property type="entry name" value="SUCCINATE--HYDROXYMETHYLGLUTARATE COA-TRANSFERASE"/>
    <property type="match status" value="1"/>
</dbReference>
<proteinExistence type="predicted"/>
<dbReference type="Proteomes" id="UP000626210">
    <property type="component" value="Unassembled WGS sequence"/>
</dbReference>
<protein>
    <submittedName>
        <fullName evidence="2">CoA transferase</fullName>
    </submittedName>
</protein>
<reference evidence="3" key="1">
    <citation type="journal article" date="2019" name="Int. J. Syst. Evol. Microbiol.">
        <title>The Global Catalogue of Microorganisms (GCM) 10K type strain sequencing project: providing services to taxonomists for standard genome sequencing and annotation.</title>
        <authorList>
            <consortium name="The Broad Institute Genomics Platform"/>
            <consortium name="The Broad Institute Genome Sequencing Center for Infectious Disease"/>
            <person name="Wu L."/>
            <person name="Ma J."/>
        </authorList>
    </citation>
    <scope>NUCLEOTIDE SEQUENCE [LARGE SCALE GENOMIC DNA]</scope>
    <source>
        <strain evidence="3">KCTC 23314</strain>
    </source>
</reference>
<dbReference type="Gene3D" id="3.30.1540.10">
    <property type="entry name" value="formyl-coa transferase, domain 3"/>
    <property type="match status" value="2"/>
</dbReference>